<reference evidence="1 2" key="1">
    <citation type="submission" date="2018-10" db="EMBL/GenBank/DDBJ databases">
        <title>Comparative analysis of microorganisms from saline springs in Andes Mountain Range, Colombia.</title>
        <authorList>
            <person name="Rubin E."/>
        </authorList>
    </citation>
    <scope>NUCLEOTIDE SEQUENCE [LARGE SCALE GENOMIC DNA]</scope>
    <source>
        <strain evidence="1 2">USBA 36</strain>
    </source>
</reference>
<evidence type="ECO:0000313" key="1">
    <source>
        <dbReference type="EMBL" id="RKQ67862.1"/>
    </source>
</evidence>
<proteinExistence type="predicted"/>
<evidence type="ECO:0000313" key="2">
    <source>
        <dbReference type="Proteomes" id="UP000277424"/>
    </source>
</evidence>
<accession>A0A420WA81</accession>
<dbReference type="EMBL" id="RBIG01000005">
    <property type="protein sequence ID" value="RKQ67862.1"/>
    <property type="molecule type" value="Genomic_DNA"/>
</dbReference>
<organism evidence="1 2">
    <name type="scientific">Oceanibaculum indicum</name>
    <dbReference type="NCBI Taxonomy" id="526216"/>
    <lineage>
        <taxon>Bacteria</taxon>
        <taxon>Pseudomonadati</taxon>
        <taxon>Pseudomonadota</taxon>
        <taxon>Alphaproteobacteria</taxon>
        <taxon>Rhodospirillales</taxon>
        <taxon>Oceanibaculaceae</taxon>
        <taxon>Oceanibaculum</taxon>
    </lineage>
</organism>
<dbReference type="Proteomes" id="UP000277424">
    <property type="component" value="Unassembled WGS sequence"/>
</dbReference>
<sequence>MTVSAHRNMQRGNAGRSPLLNVILSGDSSMALNIPKMMMRGEPPIFKNRFLNNCVIFKYPNFDVPTNEPGMEGMFDSEMGEQEFYKPVETAIYIPNDHRDLASGGSAIYLRQRDFDALMNEIFGIKVEADLEELYNDIEMLRIIDEVPSLDPYLLRTELSDSGYKMPDTAFQTSEQEDRKIRRRIESKIEPILNRAIQDAGGDSNISAAQKQRFLKVLWNPDLPEAEIFIKSFGIERSQTGAIFTAWKGITFYQIQFEEIAGSLRKVFNYLKGRNLVPLDQRLYSATDIELLNAKVAKLYSRLRDAVDKCRQIFSAYDEAYTCFVEKNDARQFKRFLMSAHQNYWTLGFSIIACKNAFERIRKYTSIDQPMSLRFDTILRMLDEVSIIFGRSDGKQTLDNQLAWT</sequence>
<name>A0A420WA81_9PROT</name>
<comment type="caution">
    <text evidence="1">The sequence shown here is derived from an EMBL/GenBank/DDBJ whole genome shotgun (WGS) entry which is preliminary data.</text>
</comment>
<protein>
    <submittedName>
        <fullName evidence="1">Uncharacterized protein</fullName>
    </submittedName>
</protein>
<dbReference type="AlphaFoldDB" id="A0A420WA81"/>
<gene>
    <name evidence="1" type="ORF">BCL74_3523</name>
</gene>